<protein>
    <submittedName>
        <fullName evidence="1">Uncharacterized protein</fullName>
    </submittedName>
</protein>
<accession>A0A6G1CTP0</accession>
<proteinExistence type="predicted"/>
<organism evidence="1 2">
    <name type="scientific">Oryza meyeriana var. granulata</name>
    <dbReference type="NCBI Taxonomy" id="110450"/>
    <lineage>
        <taxon>Eukaryota</taxon>
        <taxon>Viridiplantae</taxon>
        <taxon>Streptophyta</taxon>
        <taxon>Embryophyta</taxon>
        <taxon>Tracheophyta</taxon>
        <taxon>Spermatophyta</taxon>
        <taxon>Magnoliopsida</taxon>
        <taxon>Liliopsida</taxon>
        <taxon>Poales</taxon>
        <taxon>Poaceae</taxon>
        <taxon>BOP clade</taxon>
        <taxon>Oryzoideae</taxon>
        <taxon>Oryzeae</taxon>
        <taxon>Oryzinae</taxon>
        <taxon>Oryza</taxon>
        <taxon>Oryza meyeriana</taxon>
    </lineage>
</organism>
<dbReference type="EMBL" id="SPHZ02000008">
    <property type="protein sequence ID" value="KAF0903500.1"/>
    <property type="molecule type" value="Genomic_DNA"/>
</dbReference>
<dbReference type="Proteomes" id="UP000479710">
    <property type="component" value="Unassembled WGS sequence"/>
</dbReference>
<sequence length="92" mass="10065">MSHYASPSSSIMVVFPLRPRAIDAGAAAPPIARPSPAWLRRKLTPPHTRTHTHDHAWRRALLGSVVTSARHSVASMLVRALPSRQPSFLDIA</sequence>
<evidence type="ECO:0000313" key="1">
    <source>
        <dbReference type="EMBL" id="KAF0903500.1"/>
    </source>
</evidence>
<keyword evidence="2" id="KW-1185">Reference proteome</keyword>
<evidence type="ECO:0000313" key="2">
    <source>
        <dbReference type="Proteomes" id="UP000479710"/>
    </source>
</evidence>
<gene>
    <name evidence="1" type="ORF">E2562_027935</name>
</gene>
<name>A0A6G1CTP0_9ORYZ</name>
<dbReference type="AlphaFoldDB" id="A0A6G1CTP0"/>
<comment type="caution">
    <text evidence="1">The sequence shown here is derived from an EMBL/GenBank/DDBJ whole genome shotgun (WGS) entry which is preliminary data.</text>
</comment>
<reference evidence="1 2" key="1">
    <citation type="submission" date="2019-11" db="EMBL/GenBank/DDBJ databases">
        <title>Whole genome sequence of Oryza granulata.</title>
        <authorList>
            <person name="Li W."/>
        </authorList>
    </citation>
    <scope>NUCLEOTIDE SEQUENCE [LARGE SCALE GENOMIC DNA]</scope>
    <source>
        <strain evidence="2">cv. Menghai</strain>
        <tissue evidence="1">Leaf</tissue>
    </source>
</reference>